<reference evidence="1 2" key="1">
    <citation type="submission" date="2013-02" db="EMBL/GenBank/DDBJ databases">
        <title>The Genome Sequence of Enterococcus pallens BAA-351.</title>
        <authorList>
            <consortium name="The Broad Institute Genome Sequencing Platform"/>
            <consortium name="The Broad Institute Genome Sequencing Center for Infectious Disease"/>
            <person name="Earl A.M."/>
            <person name="Gilmore M.S."/>
            <person name="Lebreton F."/>
            <person name="Walker B."/>
            <person name="Young S.K."/>
            <person name="Zeng Q."/>
            <person name="Gargeya S."/>
            <person name="Fitzgerald M."/>
            <person name="Haas B."/>
            <person name="Abouelleil A."/>
            <person name="Alvarado L."/>
            <person name="Arachchi H.M."/>
            <person name="Berlin A.M."/>
            <person name="Chapman S.B."/>
            <person name="Dewar J."/>
            <person name="Goldberg J."/>
            <person name="Griggs A."/>
            <person name="Gujja S."/>
            <person name="Hansen M."/>
            <person name="Howarth C."/>
            <person name="Imamovic A."/>
            <person name="Larimer J."/>
            <person name="McCowan C."/>
            <person name="Murphy C."/>
            <person name="Neiman D."/>
            <person name="Pearson M."/>
            <person name="Priest M."/>
            <person name="Roberts A."/>
            <person name="Saif S."/>
            <person name="Shea T."/>
            <person name="Sisk P."/>
            <person name="Sykes S."/>
            <person name="Wortman J."/>
            <person name="Nusbaum C."/>
            <person name="Birren B."/>
        </authorList>
    </citation>
    <scope>NUCLEOTIDE SEQUENCE [LARGE SCALE GENOMIC DNA]</scope>
    <source>
        <strain evidence="1 2">ATCC BAA-351</strain>
    </source>
</reference>
<keyword evidence="2" id="KW-1185">Reference proteome</keyword>
<dbReference type="Proteomes" id="UP000013782">
    <property type="component" value="Unassembled WGS sequence"/>
</dbReference>
<organism evidence="1 2">
    <name type="scientific">Enterococcus pallens ATCC BAA-351</name>
    <dbReference type="NCBI Taxonomy" id="1158607"/>
    <lineage>
        <taxon>Bacteria</taxon>
        <taxon>Bacillati</taxon>
        <taxon>Bacillota</taxon>
        <taxon>Bacilli</taxon>
        <taxon>Lactobacillales</taxon>
        <taxon>Enterococcaceae</taxon>
        <taxon>Enterococcus</taxon>
    </lineage>
</organism>
<dbReference type="AlphaFoldDB" id="R2RTQ6"/>
<proteinExistence type="predicted"/>
<dbReference type="eggNOG" id="ENOG5032EUN">
    <property type="taxonomic scope" value="Bacteria"/>
</dbReference>
<dbReference type="HOGENOM" id="CLU_735169_0_0_9"/>
<protein>
    <recommendedName>
        <fullName evidence="3">HK97 family phage portal protein</fullName>
    </recommendedName>
</protein>
<gene>
    <name evidence="1" type="ORF">UAU_05155</name>
</gene>
<comment type="caution">
    <text evidence="1">The sequence shown here is derived from an EMBL/GenBank/DDBJ whole genome shotgun (WGS) entry which is preliminary data.</text>
</comment>
<evidence type="ECO:0008006" key="3">
    <source>
        <dbReference type="Google" id="ProtNLM"/>
    </source>
</evidence>
<sequence>MVSNPVCPQCEKRGCHGECENYILEMIEHEASRDEFDRLFKEIPKFRYVLNEKVNAIFGTDLEVAAESEVSETETEKFSTFLYSTNANGNTNLYEIKKALKEKEIFGEGYLFFDGKDAYALDQSKITAYQENDKDPIIDKIEYYTVGEVYVPPKLEFDSTGFIKQEGGYIISPNNIIKFKSDSYALNSDLKQLQILLEINRKIYDSTTKRDYGDIFLLTSASKGSPVSVVAKRVKDTVNEAIEKMREHVANLIKKNKVDDSNVVILDETYKEVKQVSPVTTVKDYQFIWENQDDIITSVFNFPMLLAGLGDEAGNVSKEALLKEARANTLTPIKSDTANALSKIAKKLCGDEYYLRFKDYSEVNAGYMEDTVANKD</sequence>
<accession>R2RTQ6</accession>
<evidence type="ECO:0000313" key="2">
    <source>
        <dbReference type="Proteomes" id="UP000013782"/>
    </source>
</evidence>
<dbReference type="RefSeq" id="WP_010760078.1">
    <property type="nucleotide sequence ID" value="NZ_ASWD01000003.1"/>
</dbReference>
<dbReference type="STRING" id="160454.RV10_GL003662"/>
<dbReference type="EMBL" id="AJAQ01000050">
    <property type="protein sequence ID" value="EOH86710.1"/>
    <property type="molecule type" value="Genomic_DNA"/>
</dbReference>
<name>R2RTQ6_9ENTE</name>
<dbReference type="OrthoDB" id="9977197at2"/>
<dbReference type="PATRIC" id="fig|1158607.3.peg.5135"/>
<evidence type="ECO:0000313" key="1">
    <source>
        <dbReference type="EMBL" id="EOH86710.1"/>
    </source>
</evidence>